<dbReference type="EMBL" id="JASBWR010000071">
    <property type="protein sequence ID" value="KAJ9099056.1"/>
    <property type="molecule type" value="Genomic_DNA"/>
</dbReference>
<comment type="caution">
    <text evidence="1">The sequence shown here is derived from an EMBL/GenBank/DDBJ whole genome shotgun (WGS) entry which is preliminary data.</text>
</comment>
<gene>
    <name evidence="1" type="ORF">QFC19_006104</name>
</gene>
<keyword evidence="2" id="KW-1185">Reference proteome</keyword>
<protein>
    <submittedName>
        <fullName evidence="1">Uncharacterized protein</fullName>
    </submittedName>
</protein>
<organism evidence="1 2">
    <name type="scientific">Naganishia cerealis</name>
    <dbReference type="NCBI Taxonomy" id="610337"/>
    <lineage>
        <taxon>Eukaryota</taxon>
        <taxon>Fungi</taxon>
        <taxon>Dikarya</taxon>
        <taxon>Basidiomycota</taxon>
        <taxon>Agaricomycotina</taxon>
        <taxon>Tremellomycetes</taxon>
        <taxon>Filobasidiales</taxon>
        <taxon>Filobasidiaceae</taxon>
        <taxon>Naganishia</taxon>
    </lineage>
</organism>
<evidence type="ECO:0000313" key="2">
    <source>
        <dbReference type="Proteomes" id="UP001241377"/>
    </source>
</evidence>
<reference evidence="1" key="1">
    <citation type="submission" date="2023-04" db="EMBL/GenBank/DDBJ databases">
        <title>Draft Genome sequencing of Naganishia species isolated from polar environments using Oxford Nanopore Technology.</title>
        <authorList>
            <person name="Leo P."/>
            <person name="Venkateswaran K."/>
        </authorList>
    </citation>
    <scope>NUCLEOTIDE SEQUENCE</scope>
    <source>
        <strain evidence="1">MNA-CCFEE 5261</strain>
    </source>
</reference>
<sequence>MDRTALPVKLQPSTLRPFAYRILSKKHGLNVQTDALKILTETISARFGSDWKNQNSQSLLEDIAKLWKSQDRGLFIDGQGLNQVLKDISGKSEPALAERSDTLTDVGPANGPSEEEINWKDFFKVINPPQQPNYRFDRQRKQFSLEKPSTLSDAVTTNISYFNSRYHLLADRLSRNENFQKSSLASFSAATHSVQLTEITLIKNVLGRDGLKFILFGLLSKNANGDYILEDATDHIELNLSQAHKTEGSYYCSGMFVVVEGIYSASGGTLSSANLIGGCFHVSHIGQPPAERRDLSLENFGNLDFVGINSDTSTKLNKTLKKRLASIEKSLVDHKIVFLGANCFLDDARVLEGLKRLFSTFERDIVDGEKAPLAIVMYGSFISGPMTATSTLISTISNSESYKNNFDEFTSILSKFKYLIQDTKFVMIPGPNDPWQATYSLGSSNLNALPQQPIPSIFASRLERLLPKGNLILAFNPLRLCYLSQEIVMLRDDITPKLKRNDIVFNHDLELEKQRLDRDIEREANGGTISLDTIDTSEQHVSTKVKQARKLVKTLLDQGTLQPFLRDLRLIDTTYDYALRIEPLPSAIVLNDSTFENFDVTYNGTRVVNVGPLMSTTKKINYMEYYPSKKKFVVKEAHY</sequence>
<dbReference type="Proteomes" id="UP001241377">
    <property type="component" value="Unassembled WGS sequence"/>
</dbReference>
<name>A0ACC2VKC6_9TREE</name>
<accession>A0ACC2VKC6</accession>
<proteinExistence type="predicted"/>
<evidence type="ECO:0000313" key="1">
    <source>
        <dbReference type="EMBL" id="KAJ9099056.1"/>
    </source>
</evidence>